<evidence type="ECO:0000313" key="2">
    <source>
        <dbReference type="Proteomes" id="UP000800984"/>
    </source>
</evidence>
<dbReference type="EMBL" id="JAAJBT010000002">
    <property type="protein sequence ID" value="NHM01050.1"/>
    <property type="molecule type" value="Genomic_DNA"/>
</dbReference>
<dbReference type="Gene3D" id="2.60.40.10">
    <property type="entry name" value="Immunoglobulins"/>
    <property type="match status" value="1"/>
</dbReference>
<dbReference type="Proteomes" id="UP000800984">
    <property type="component" value="Unassembled WGS sequence"/>
</dbReference>
<dbReference type="InterPro" id="IPR013783">
    <property type="entry name" value="Ig-like_fold"/>
</dbReference>
<sequence length="151" mass="16465">MKKIVNVILVTSLVVTFSCKKESNDSESSVVRSLQENAKVPKTKIEFDREIHNFGQISQGEIVETTVSIKNIGENDLYIVDAHGSCGCTVPEVTKEAIEPGESAPIKVKFDSNGKSGEVTKTVMVTCNTAKVVENFKIKASIRSSDKSQKN</sequence>
<accession>A0ABX0I1J3</accession>
<reference evidence="1 2" key="1">
    <citation type="submission" date="2020-02" db="EMBL/GenBank/DDBJ databases">
        <authorList>
            <person name="Chen W.-M."/>
        </authorList>
    </citation>
    <scope>NUCLEOTIDE SEQUENCE [LARGE SCALE GENOMIC DNA]</scope>
    <source>
        <strain evidence="1 2">KDG-16</strain>
    </source>
</reference>
<dbReference type="PANTHER" id="PTHR37833">
    <property type="entry name" value="LIPOPROTEIN-RELATED"/>
    <property type="match status" value="1"/>
</dbReference>
<protein>
    <submittedName>
        <fullName evidence="1">DUF1573 domain-containing protein</fullName>
    </submittedName>
</protein>
<comment type="caution">
    <text evidence="1">The sequence shown here is derived from an EMBL/GenBank/DDBJ whole genome shotgun (WGS) entry which is preliminary data.</text>
</comment>
<keyword evidence="2" id="KW-1185">Reference proteome</keyword>
<dbReference type="RefSeq" id="WP_166076107.1">
    <property type="nucleotide sequence ID" value="NZ_JAAJBT010000002.1"/>
</dbReference>
<evidence type="ECO:0000313" key="1">
    <source>
        <dbReference type="EMBL" id="NHM01050.1"/>
    </source>
</evidence>
<gene>
    <name evidence="1" type="ORF">G4D72_02885</name>
</gene>
<dbReference type="PANTHER" id="PTHR37833:SF1">
    <property type="entry name" value="SIGNAL PEPTIDE PROTEIN"/>
    <property type="match status" value="1"/>
</dbReference>
<name>A0ABX0I1J3_9FLAO</name>
<dbReference type="Pfam" id="PF07610">
    <property type="entry name" value="DUF1573"/>
    <property type="match status" value="1"/>
</dbReference>
<dbReference type="InterPro" id="IPR011467">
    <property type="entry name" value="DUF1573"/>
</dbReference>
<proteinExistence type="predicted"/>
<dbReference type="PROSITE" id="PS51257">
    <property type="entry name" value="PROKAR_LIPOPROTEIN"/>
    <property type="match status" value="1"/>
</dbReference>
<organism evidence="1 2">
    <name type="scientific">Flavobacterium difficile</name>
    <dbReference type="NCBI Taxonomy" id="2709659"/>
    <lineage>
        <taxon>Bacteria</taxon>
        <taxon>Pseudomonadati</taxon>
        <taxon>Bacteroidota</taxon>
        <taxon>Flavobacteriia</taxon>
        <taxon>Flavobacteriales</taxon>
        <taxon>Flavobacteriaceae</taxon>
        <taxon>Flavobacterium</taxon>
    </lineage>
</organism>